<dbReference type="InterPro" id="IPR015797">
    <property type="entry name" value="NUDIX_hydrolase-like_dom_sf"/>
</dbReference>
<feature type="domain" description="Nudix hydrolase" evidence="1">
    <location>
        <begin position="21"/>
        <end position="158"/>
    </location>
</feature>
<dbReference type="Pfam" id="PF00293">
    <property type="entry name" value="NUDIX"/>
    <property type="match status" value="1"/>
</dbReference>
<name>A0A644WC73_9ZZZZ</name>
<dbReference type="EMBL" id="VSSQ01000790">
    <property type="protein sequence ID" value="MPM01342.1"/>
    <property type="molecule type" value="Genomic_DNA"/>
</dbReference>
<sequence length="159" mass="18362">MSFIALATGIVYYVCMNRLRTYHGAGIIFWTHTEKGEVSILLGKRSMNPQNRRWSFPGGGWDEQDGYSPGGMISYQRTAMRESIEEMGMKVSDPSALRLIWSLTLPFFRYKVYSYHLEGMVNPPYISEFSEYRWCTLDSLPKPLVAFVPSQIRALKRKT</sequence>
<gene>
    <name evidence="2" type="ORF">SDC9_47582</name>
</gene>
<evidence type="ECO:0000313" key="2">
    <source>
        <dbReference type="EMBL" id="MPM01342.1"/>
    </source>
</evidence>
<evidence type="ECO:0000259" key="1">
    <source>
        <dbReference type="PROSITE" id="PS51462"/>
    </source>
</evidence>
<protein>
    <recommendedName>
        <fullName evidence="1">Nudix hydrolase domain-containing protein</fullName>
    </recommendedName>
</protein>
<proteinExistence type="predicted"/>
<dbReference type="Gene3D" id="3.90.79.10">
    <property type="entry name" value="Nucleoside Triphosphate Pyrophosphohydrolase"/>
    <property type="match status" value="1"/>
</dbReference>
<organism evidence="2">
    <name type="scientific">bioreactor metagenome</name>
    <dbReference type="NCBI Taxonomy" id="1076179"/>
    <lineage>
        <taxon>unclassified sequences</taxon>
        <taxon>metagenomes</taxon>
        <taxon>ecological metagenomes</taxon>
    </lineage>
</organism>
<accession>A0A644WC73</accession>
<dbReference type="AlphaFoldDB" id="A0A644WC73"/>
<dbReference type="InterPro" id="IPR000086">
    <property type="entry name" value="NUDIX_hydrolase_dom"/>
</dbReference>
<reference evidence="2" key="1">
    <citation type="submission" date="2019-08" db="EMBL/GenBank/DDBJ databases">
        <authorList>
            <person name="Kucharzyk K."/>
            <person name="Murdoch R.W."/>
            <person name="Higgins S."/>
            <person name="Loffler F."/>
        </authorList>
    </citation>
    <scope>NUCLEOTIDE SEQUENCE</scope>
</reference>
<dbReference type="PROSITE" id="PS51462">
    <property type="entry name" value="NUDIX"/>
    <property type="match status" value="1"/>
</dbReference>
<dbReference type="SUPFAM" id="SSF55811">
    <property type="entry name" value="Nudix"/>
    <property type="match status" value="1"/>
</dbReference>
<comment type="caution">
    <text evidence="2">The sequence shown here is derived from an EMBL/GenBank/DDBJ whole genome shotgun (WGS) entry which is preliminary data.</text>
</comment>